<evidence type="ECO:0000256" key="2">
    <source>
        <dbReference type="ARBA" id="ARBA00009477"/>
    </source>
</evidence>
<dbReference type="Pfam" id="PF25917">
    <property type="entry name" value="BSH_RND"/>
    <property type="match status" value="1"/>
</dbReference>
<dbReference type="OrthoDB" id="9800613at2"/>
<feature type="domain" description="Multidrug resistance protein MdtA-like alpha-helical hairpin" evidence="5">
    <location>
        <begin position="101"/>
        <end position="169"/>
    </location>
</feature>
<dbReference type="NCBIfam" id="TIGR01730">
    <property type="entry name" value="RND_mfp"/>
    <property type="match status" value="1"/>
</dbReference>
<dbReference type="Gene3D" id="1.10.287.470">
    <property type="entry name" value="Helix hairpin bin"/>
    <property type="match status" value="1"/>
</dbReference>
<sequence length="385" mass="41685">MQFRLLSCLLFTAVLAGCFAEAESTAKATPAAQPVDVAAVLYAQYSPEYTFTTRLESPQQVELRPRVSGVIESVEFREGSHVKQGDLLFRIDPRPFAAEVARLEAELNRAQAALHQANSEAQRAKRLQGRNAISAEQAESRLSLASQRRAELASVQAALQAARLNLEFTEVRAPIDGQVSNAFITEGNNVQAGQSVLTSLVATDRLYAYFDVDERTWNASFSNVTDNGETQATLALAGSNGEQHTGALDFIDNQINEQTGTLRVRAVFTAKDAQLRPGAFARISLKAADSRPTVMVPDRAVGTDLKNRFVLVVNAENVLEYRQVELGRREGTLRVVEAGLEPGERIAANGPARVGPGMPVTPQNVEIETQNLTLAKPQSAAEPSA</sequence>
<feature type="domain" description="Multidrug resistance protein MdtA-like beta-barrel" evidence="7">
    <location>
        <begin position="231"/>
        <end position="288"/>
    </location>
</feature>
<dbReference type="Pfam" id="PF25876">
    <property type="entry name" value="HH_MFP_RND"/>
    <property type="match status" value="1"/>
</dbReference>
<evidence type="ECO:0000313" key="9">
    <source>
        <dbReference type="EMBL" id="OXY83152.1"/>
    </source>
</evidence>
<dbReference type="InterPro" id="IPR058627">
    <property type="entry name" value="MdtA-like_C"/>
</dbReference>
<dbReference type="InterPro" id="IPR006143">
    <property type="entry name" value="RND_pump_MFP"/>
</dbReference>
<feature type="domain" description="Multidrug resistance protein MdtA-like barrel-sandwich hybrid" evidence="6">
    <location>
        <begin position="60"/>
        <end position="195"/>
    </location>
</feature>
<dbReference type="Gene3D" id="2.40.30.170">
    <property type="match status" value="1"/>
</dbReference>
<dbReference type="EMBL" id="NBIM01000001">
    <property type="protein sequence ID" value="OXY83152.1"/>
    <property type="molecule type" value="Genomic_DNA"/>
</dbReference>
<dbReference type="Gene3D" id="2.40.420.20">
    <property type="match status" value="1"/>
</dbReference>
<dbReference type="InterPro" id="IPR058626">
    <property type="entry name" value="MdtA-like_b-barrel"/>
</dbReference>
<comment type="caution">
    <text evidence="9">The sequence shown here is derived from an EMBL/GenBank/DDBJ whole genome shotgun (WGS) entry which is preliminary data.</text>
</comment>
<dbReference type="Pfam" id="PF25944">
    <property type="entry name" value="Beta-barrel_RND"/>
    <property type="match status" value="1"/>
</dbReference>
<comment type="similarity">
    <text evidence="2">Belongs to the membrane fusion protein (MFP) (TC 8.A.1) family.</text>
</comment>
<dbReference type="Proteomes" id="UP000242757">
    <property type="component" value="Unassembled WGS sequence"/>
</dbReference>
<protein>
    <submittedName>
        <fullName evidence="9">Efflux transporter periplasmic adaptor subunit</fullName>
    </submittedName>
</protein>
<evidence type="ECO:0000259" key="8">
    <source>
        <dbReference type="Pfam" id="PF25967"/>
    </source>
</evidence>
<dbReference type="Pfam" id="PF25967">
    <property type="entry name" value="RND-MFP_C"/>
    <property type="match status" value="1"/>
</dbReference>
<feature type="domain" description="Multidrug resistance protein MdtA-like C-terminal permuted SH3" evidence="8">
    <location>
        <begin position="294"/>
        <end position="347"/>
    </location>
</feature>
<organism evidence="9 10">
    <name type="scientific">Oceanimonas doudoroffii</name>
    <dbReference type="NCBI Taxonomy" id="84158"/>
    <lineage>
        <taxon>Bacteria</taxon>
        <taxon>Pseudomonadati</taxon>
        <taxon>Pseudomonadota</taxon>
        <taxon>Gammaproteobacteria</taxon>
        <taxon>Aeromonadales</taxon>
        <taxon>Aeromonadaceae</taxon>
        <taxon>Oceanimonas</taxon>
    </lineage>
</organism>
<feature type="coiled-coil region" evidence="3">
    <location>
        <begin position="100"/>
        <end position="127"/>
    </location>
</feature>
<dbReference type="Gene3D" id="2.40.50.100">
    <property type="match status" value="1"/>
</dbReference>
<evidence type="ECO:0000313" key="10">
    <source>
        <dbReference type="Proteomes" id="UP000242757"/>
    </source>
</evidence>
<dbReference type="SUPFAM" id="SSF111369">
    <property type="entry name" value="HlyD-like secretion proteins"/>
    <property type="match status" value="1"/>
</dbReference>
<dbReference type="PANTHER" id="PTHR30158:SF26">
    <property type="entry name" value="RESISTANCE-NODULATION-CELL DIVISION (RND) MULTIDRUG EFFLUX MEMBRANE FUSION PROTEIN MEXE"/>
    <property type="match status" value="1"/>
</dbReference>
<evidence type="ECO:0000256" key="4">
    <source>
        <dbReference type="SAM" id="SignalP"/>
    </source>
</evidence>
<dbReference type="GO" id="GO:0046677">
    <property type="term" value="P:response to antibiotic"/>
    <property type="evidence" value="ECO:0007669"/>
    <property type="project" value="TreeGrafter"/>
</dbReference>
<evidence type="ECO:0000259" key="5">
    <source>
        <dbReference type="Pfam" id="PF25876"/>
    </source>
</evidence>
<dbReference type="AlphaFoldDB" id="A0A233RID9"/>
<dbReference type="InterPro" id="IPR058624">
    <property type="entry name" value="MdtA-like_HH"/>
</dbReference>
<dbReference type="PANTHER" id="PTHR30158">
    <property type="entry name" value="ACRA/E-RELATED COMPONENT OF DRUG EFFLUX TRANSPORTER"/>
    <property type="match status" value="1"/>
</dbReference>
<accession>A0A233RID9</accession>
<gene>
    <name evidence="9" type="ORF">B6S08_06545</name>
</gene>
<dbReference type="PROSITE" id="PS51257">
    <property type="entry name" value="PROKAR_LIPOPROTEIN"/>
    <property type="match status" value="1"/>
</dbReference>
<proteinExistence type="inferred from homology"/>
<dbReference type="GO" id="GO:0022857">
    <property type="term" value="F:transmembrane transporter activity"/>
    <property type="evidence" value="ECO:0007669"/>
    <property type="project" value="InterPro"/>
</dbReference>
<dbReference type="RefSeq" id="WP_094199927.1">
    <property type="nucleotide sequence ID" value="NZ_NBIM01000001.1"/>
</dbReference>
<evidence type="ECO:0000256" key="1">
    <source>
        <dbReference type="ARBA" id="ARBA00004519"/>
    </source>
</evidence>
<name>A0A233RID9_9GAMM</name>
<evidence type="ECO:0000259" key="6">
    <source>
        <dbReference type="Pfam" id="PF25917"/>
    </source>
</evidence>
<dbReference type="GO" id="GO:0030313">
    <property type="term" value="C:cell envelope"/>
    <property type="evidence" value="ECO:0007669"/>
    <property type="project" value="UniProtKB-SubCell"/>
</dbReference>
<reference evidence="9 10" key="1">
    <citation type="submission" date="2017-08" db="EMBL/GenBank/DDBJ databases">
        <title>A Genome Sequence of Oceanimonas doudoroffii ATCC 27123T.</title>
        <authorList>
            <person name="Brennan M.A."/>
            <person name="Maclea K.S."/>
            <person name="Mcclelland W.D."/>
            <person name="Trachtenberg A.M."/>
        </authorList>
    </citation>
    <scope>NUCLEOTIDE SEQUENCE [LARGE SCALE GENOMIC DNA]</scope>
    <source>
        <strain evidence="9 10">ATCC 27123</strain>
    </source>
</reference>
<comment type="subcellular location">
    <subcellularLocation>
        <location evidence="1">Cell inner membrane</location>
        <topology evidence="1">Lipid-anchor</topology>
    </subcellularLocation>
</comment>
<dbReference type="InterPro" id="IPR058625">
    <property type="entry name" value="MdtA-like_BSH"/>
</dbReference>
<feature type="signal peptide" evidence="4">
    <location>
        <begin position="1"/>
        <end position="22"/>
    </location>
</feature>
<keyword evidence="10" id="KW-1185">Reference proteome</keyword>
<dbReference type="GO" id="GO:0005886">
    <property type="term" value="C:plasma membrane"/>
    <property type="evidence" value="ECO:0007669"/>
    <property type="project" value="TreeGrafter"/>
</dbReference>
<evidence type="ECO:0000256" key="3">
    <source>
        <dbReference type="SAM" id="Coils"/>
    </source>
</evidence>
<feature type="chain" id="PRO_5012827845" evidence="4">
    <location>
        <begin position="23"/>
        <end position="385"/>
    </location>
</feature>
<keyword evidence="4" id="KW-0732">Signal</keyword>
<keyword evidence="3" id="KW-0175">Coiled coil</keyword>
<evidence type="ECO:0000259" key="7">
    <source>
        <dbReference type="Pfam" id="PF25944"/>
    </source>
</evidence>